<evidence type="ECO:0000313" key="4">
    <source>
        <dbReference type="EMBL" id="SPY29105.1"/>
    </source>
</evidence>
<dbReference type="InterPro" id="IPR000160">
    <property type="entry name" value="GGDEF_dom"/>
</dbReference>
<dbReference type="InterPro" id="IPR029787">
    <property type="entry name" value="Nucleotide_cyclase"/>
</dbReference>
<dbReference type="PANTHER" id="PTHR45138:SF9">
    <property type="entry name" value="DIGUANYLATE CYCLASE DGCM-RELATED"/>
    <property type="match status" value="1"/>
</dbReference>
<dbReference type="InterPro" id="IPR048516">
    <property type="entry name" value="DGCcoil"/>
</dbReference>
<dbReference type="EMBL" id="UATL01000001">
    <property type="protein sequence ID" value="SPY29105.1"/>
    <property type="molecule type" value="Genomic_DNA"/>
</dbReference>
<dbReference type="PROSITE" id="PS50887">
    <property type="entry name" value="GGDEF"/>
    <property type="match status" value="1"/>
</dbReference>
<dbReference type="GO" id="GO:1902201">
    <property type="term" value="P:negative regulation of bacterial-type flagellum-dependent cell motility"/>
    <property type="evidence" value="ECO:0007669"/>
    <property type="project" value="TreeGrafter"/>
</dbReference>
<dbReference type="CDD" id="cd01949">
    <property type="entry name" value="GGDEF"/>
    <property type="match status" value="1"/>
</dbReference>
<dbReference type="Pfam" id="PF00990">
    <property type="entry name" value="GGDEF"/>
    <property type="match status" value="1"/>
</dbReference>
<name>A0A2T3QI29_PHODM</name>
<dbReference type="InterPro" id="IPR050469">
    <property type="entry name" value="Diguanylate_Cyclase"/>
</dbReference>
<dbReference type="AlphaFoldDB" id="A0A2T3QI29"/>
<dbReference type="GO" id="GO:0043709">
    <property type="term" value="P:cell adhesion involved in single-species biofilm formation"/>
    <property type="evidence" value="ECO:0007669"/>
    <property type="project" value="TreeGrafter"/>
</dbReference>
<dbReference type="RefSeq" id="WP_005297896.1">
    <property type="nucleotide sequence ID" value="NZ_PYOG01000016.1"/>
</dbReference>
<protein>
    <recommendedName>
        <fullName evidence="1">diguanylate cyclase</fullName>
        <ecNumber evidence="1">2.7.7.65</ecNumber>
    </recommendedName>
</protein>
<gene>
    <name evidence="4" type="primary">pleD_3</name>
    <name evidence="4" type="ORF">NCTC11647_02261</name>
</gene>
<dbReference type="EC" id="2.7.7.65" evidence="1"/>
<sequence length="516" mass="59670">MTNLLNVASEISELKQRLDQAQLNYRDQTFKSRRELTILKRLISRLIAVCIGLDSELDRKLLELKAELEQPKEITQLIPRLAIIERLVILQAEKNKKSSHQLQQQFQHSGEALTRFGGLPAPLKRDVLELMQQSTQDRHGLRLHVSQLLALYQRALTLKATTKQNSELSVSYCQQLQQLSAELMQLTTEVDVSGETFQQLQTIQHQLLQDVEPDKLIEMALTVLQMELKHNKQQRKQSQHFINQLHGDLAAAQKNTQHSHEQFHYLHQQRQTVNVELSDITTTLTNNLQQQNLETLRPVFEQLVQELKILTERNQALEKREQTIIEQLNYSGNKLQLVLDQTETYHQQLEDEEQRLYLDPLTQLHNQAALRHRLEQEFQRWIRYKNTTVVAIIDLNRFKKINELYGYGAGDKALKIIAKSLSSHLQSTDFIARSQGDEFVIILPDTTKDQAHKILEQIQSNTQNLPFRFRQQGVTITTTACASVISAQYSPDELLQQLKLTVIQHSSDASTALTWL</sequence>
<dbReference type="Gene3D" id="3.30.70.270">
    <property type="match status" value="1"/>
</dbReference>
<evidence type="ECO:0000259" key="3">
    <source>
        <dbReference type="PROSITE" id="PS50887"/>
    </source>
</evidence>
<reference evidence="4 5" key="1">
    <citation type="submission" date="2018-06" db="EMBL/GenBank/DDBJ databases">
        <authorList>
            <consortium name="Pathogen Informatics"/>
            <person name="Doyle S."/>
        </authorList>
    </citation>
    <scope>NUCLEOTIDE SEQUENCE [LARGE SCALE GENOMIC DNA]</scope>
    <source>
        <strain evidence="4 5">NCTC11647</strain>
    </source>
</reference>
<evidence type="ECO:0000256" key="2">
    <source>
        <dbReference type="ARBA" id="ARBA00034247"/>
    </source>
</evidence>
<dbReference type="SUPFAM" id="SSF55073">
    <property type="entry name" value="Nucleotide cyclase"/>
    <property type="match status" value="1"/>
</dbReference>
<dbReference type="InterPro" id="IPR043128">
    <property type="entry name" value="Rev_trsase/Diguanyl_cyclase"/>
</dbReference>
<dbReference type="NCBIfam" id="TIGR00254">
    <property type="entry name" value="GGDEF"/>
    <property type="match status" value="1"/>
</dbReference>
<dbReference type="GO" id="GO:0052621">
    <property type="term" value="F:diguanylate cyclase activity"/>
    <property type="evidence" value="ECO:0007669"/>
    <property type="project" value="UniProtKB-EC"/>
</dbReference>
<dbReference type="OrthoDB" id="9812260at2"/>
<organism evidence="4 5">
    <name type="scientific">Photobacterium damselae</name>
    <dbReference type="NCBI Taxonomy" id="38293"/>
    <lineage>
        <taxon>Bacteria</taxon>
        <taxon>Pseudomonadati</taxon>
        <taxon>Pseudomonadota</taxon>
        <taxon>Gammaproteobacteria</taxon>
        <taxon>Vibrionales</taxon>
        <taxon>Vibrionaceae</taxon>
        <taxon>Photobacterium</taxon>
    </lineage>
</organism>
<dbReference type="Proteomes" id="UP000251647">
    <property type="component" value="Unassembled WGS sequence"/>
</dbReference>
<dbReference type="GO" id="GO:0005886">
    <property type="term" value="C:plasma membrane"/>
    <property type="evidence" value="ECO:0007669"/>
    <property type="project" value="TreeGrafter"/>
</dbReference>
<dbReference type="SMART" id="SM00267">
    <property type="entry name" value="GGDEF"/>
    <property type="match status" value="1"/>
</dbReference>
<proteinExistence type="predicted"/>
<accession>A0A2T3QI29</accession>
<evidence type="ECO:0000313" key="5">
    <source>
        <dbReference type="Proteomes" id="UP000251647"/>
    </source>
</evidence>
<dbReference type="Pfam" id="PF20975">
    <property type="entry name" value="DGCcoil"/>
    <property type="match status" value="1"/>
</dbReference>
<comment type="catalytic activity">
    <reaction evidence="2">
        <text>2 GTP = 3',3'-c-di-GMP + 2 diphosphate</text>
        <dbReference type="Rhea" id="RHEA:24898"/>
        <dbReference type="ChEBI" id="CHEBI:33019"/>
        <dbReference type="ChEBI" id="CHEBI:37565"/>
        <dbReference type="ChEBI" id="CHEBI:58805"/>
        <dbReference type="EC" id="2.7.7.65"/>
    </reaction>
</comment>
<evidence type="ECO:0000256" key="1">
    <source>
        <dbReference type="ARBA" id="ARBA00012528"/>
    </source>
</evidence>
<dbReference type="PANTHER" id="PTHR45138">
    <property type="entry name" value="REGULATORY COMPONENTS OF SENSORY TRANSDUCTION SYSTEM"/>
    <property type="match status" value="1"/>
</dbReference>
<feature type="domain" description="GGDEF" evidence="3">
    <location>
        <begin position="386"/>
        <end position="516"/>
    </location>
</feature>